<dbReference type="PANTHER" id="PTHR30111">
    <property type="entry name" value="33 KDA CHAPERONIN"/>
    <property type="match status" value="1"/>
</dbReference>
<reference evidence="2 3" key="1">
    <citation type="journal article" date="2017" name="Mol. Biol. Evol.">
        <title>The 4-celled Tetrabaena socialis nuclear genome reveals the essential components for genetic control of cell number at the origin of multicellularity in the volvocine lineage.</title>
        <authorList>
            <person name="Featherston J."/>
            <person name="Arakaki Y."/>
            <person name="Hanschen E.R."/>
            <person name="Ferris P.J."/>
            <person name="Michod R.E."/>
            <person name="Olson B.J.S.C."/>
            <person name="Nozaki H."/>
            <person name="Durand P.M."/>
        </authorList>
    </citation>
    <scope>NUCLEOTIDE SEQUENCE [LARGE SCALE GENOMIC DNA]</scope>
    <source>
        <strain evidence="2 3">NIES-571</strain>
    </source>
</reference>
<dbReference type="EMBL" id="PGGS01001859">
    <property type="protein sequence ID" value="PNG99973.1"/>
    <property type="molecule type" value="Genomic_DNA"/>
</dbReference>
<feature type="compositionally biased region" description="Basic and acidic residues" evidence="1">
    <location>
        <begin position="106"/>
        <end position="116"/>
    </location>
</feature>
<dbReference type="GO" id="GO:0042026">
    <property type="term" value="P:protein refolding"/>
    <property type="evidence" value="ECO:0007669"/>
    <property type="project" value="TreeGrafter"/>
</dbReference>
<evidence type="ECO:0000313" key="2">
    <source>
        <dbReference type="EMBL" id="PNG99973.1"/>
    </source>
</evidence>
<evidence type="ECO:0000313" key="3">
    <source>
        <dbReference type="Proteomes" id="UP000236333"/>
    </source>
</evidence>
<dbReference type="Proteomes" id="UP000236333">
    <property type="component" value="Unassembled WGS sequence"/>
</dbReference>
<evidence type="ECO:0000256" key="1">
    <source>
        <dbReference type="SAM" id="MobiDB-lite"/>
    </source>
</evidence>
<dbReference type="Pfam" id="PF01430">
    <property type="entry name" value="HSP33"/>
    <property type="match status" value="1"/>
</dbReference>
<protein>
    <submittedName>
        <fullName evidence="2">Chaperonin</fullName>
    </submittedName>
</protein>
<dbReference type="InterPro" id="IPR016153">
    <property type="entry name" value="Heat_shock_Hsp33_N"/>
</dbReference>
<accession>A0A2J7ZI74</accession>
<gene>
    <name evidence="2" type="ORF">TSOC_014229</name>
</gene>
<feature type="non-terminal residue" evidence="2">
    <location>
        <position position="116"/>
    </location>
</feature>
<dbReference type="GO" id="GO:0044183">
    <property type="term" value="F:protein folding chaperone"/>
    <property type="evidence" value="ECO:0007669"/>
    <property type="project" value="TreeGrafter"/>
</dbReference>
<dbReference type="PANTHER" id="PTHR30111:SF1">
    <property type="entry name" value="33 KDA CHAPERONIN"/>
    <property type="match status" value="1"/>
</dbReference>
<feature type="region of interest" description="Disordered" evidence="1">
    <location>
        <begin position="78"/>
        <end position="116"/>
    </location>
</feature>
<dbReference type="InterPro" id="IPR000397">
    <property type="entry name" value="Heat_shock_Hsp33"/>
</dbReference>
<dbReference type="OrthoDB" id="10264121at2759"/>
<organism evidence="2 3">
    <name type="scientific">Tetrabaena socialis</name>
    <dbReference type="NCBI Taxonomy" id="47790"/>
    <lineage>
        <taxon>Eukaryota</taxon>
        <taxon>Viridiplantae</taxon>
        <taxon>Chlorophyta</taxon>
        <taxon>core chlorophytes</taxon>
        <taxon>Chlorophyceae</taxon>
        <taxon>CS clade</taxon>
        <taxon>Chlamydomonadales</taxon>
        <taxon>Tetrabaenaceae</taxon>
        <taxon>Tetrabaena</taxon>
    </lineage>
</organism>
<dbReference type="AlphaFoldDB" id="A0A2J7ZI74"/>
<dbReference type="GO" id="GO:0005737">
    <property type="term" value="C:cytoplasm"/>
    <property type="evidence" value="ECO:0007669"/>
    <property type="project" value="InterPro"/>
</dbReference>
<proteinExistence type="predicted"/>
<dbReference type="Gene3D" id="3.55.30.10">
    <property type="entry name" value="Hsp33 domain"/>
    <property type="match status" value="1"/>
</dbReference>
<keyword evidence="3" id="KW-1185">Reference proteome</keyword>
<dbReference type="SUPFAM" id="SSF64397">
    <property type="entry name" value="Hsp33 domain"/>
    <property type="match status" value="1"/>
</dbReference>
<feature type="non-terminal residue" evidence="2">
    <location>
        <position position="1"/>
    </location>
</feature>
<comment type="caution">
    <text evidence="2">The sequence shown here is derived from an EMBL/GenBank/DDBJ whole genome shotgun (WGS) entry which is preliminary data.</text>
</comment>
<sequence length="116" mass="12039">LSEGAEVSVLVVDGTRLVAEAQRRHGLAPTATAALGRTLLGALLMGAYRKEDEQVQITFRGDGPAGSILAMADTRGNVKGKVDNPAVDPPLREDGKLNVGGAVGKETMKERDGGTE</sequence>
<name>A0A2J7ZI74_9CHLO</name>
<dbReference type="GO" id="GO:0051082">
    <property type="term" value="F:unfolded protein binding"/>
    <property type="evidence" value="ECO:0007669"/>
    <property type="project" value="InterPro"/>
</dbReference>